<gene>
    <name evidence="3" type="ORF">AOQ84DRAFT_284152</name>
</gene>
<dbReference type="Gene3D" id="3.40.30.10">
    <property type="entry name" value="Glutaredoxin"/>
    <property type="match status" value="1"/>
</dbReference>
<dbReference type="PANTHER" id="PTHR31902">
    <property type="entry name" value="ACTIN PATCHES DISTAL PROTEIN 1"/>
    <property type="match status" value="1"/>
</dbReference>
<dbReference type="InterPro" id="IPR009737">
    <property type="entry name" value="Aim32/Apd1-like"/>
</dbReference>
<dbReference type="SUPFAM" id="SSF52833">
    <property type="entry name" value="Thioredoxin-like"/>
    <property type="match status" value="1"/>
</dbReference>
<evidence type="ECO:0000313" key="3">
    <source>
        <dbReference type="EMBL" id="OCL12929.1"/>
    </source>
</evidence>
<evidence type="ECO:0000313" key="4">
    <source>
        <dbReference type="Proteomes" id="UP000250140"/>
    </source>
</evidence>
<dbReference type="PANTHER" id="PTHR31902:SF7">
    <property type="entry name" value="ALTERED INHERITANCE OF MITOCHONDRIA PROTEIN 32"/>
    <property type="match status" value="1"/>
</dbReference>
<organism evidence="3 4">
    <name type="scientific">Glonium stellatum</name>
    <dbReference type="NCBI Taxonomy" id="574774"/>
    <lineage>
        <taxon>Eukaryota</taxon>
        <taxon>Fungi</taxon>
        <taxon>Dikarya</taxon>
        <taxon>Ascomycota</taxon>
        <taxon>Pezizomycotina</taxon>
        <taxon>Dothideomycetes</taxon>
        <taxon>Pleosporomycetidae</taxon>
        <taxon>Gloniales</taxon>
        <taxon>Gloniaceae</taxon>
        <taxon>Glonium</taxon>
    </lineage>
</organism>
<dbReference type="Proteomes" id="UP000250140">
    <property type="component" value="Unassembled WGS sequence"/>
</dbReference>
<dbReference type="CDD" id="cd03062">
    <property type="entry name" value="TRX_Fd_Sucrase"/>
    <property type="match status" value="1"/>
</dbReference>
<evidence type="ECO:0000256" key="1">
    <source>
        <dbReference type="ARBA" id="ARBA00038208"/>
    </source>
</evidence>
<reference evidence="3 4" key="1">
    <citation type="journal article" date="2016" name="Nat. Commun.">
        <title>Ectomycorrhizal ecology is imprinted in the genome of the dominant symbiotic fungus Cenococcum geophilum.</title>
        <authorList>
            <consortium name="DOE Joint Genome Institute"/>
            <person name="Peter M."/>
            <person name="Kohler A."/>
            <person name="Ohm R.A."/>
            <person name="Kuo A."/>
            <person name="Krutzmann J."/>
            <person name="Morin E."/>
            <person name="Arend M."/>
            <person name="Barry K.W."/>
            <person name="Binder M."/>
            <person name="Choi C."/>
            <person name="Clum A."/>
            <person name="Copeland A."/>
            <person name="Grisel N."/>
            <person name="Haridas S."/>
            <person name="Kipfer T."/>
            <person name="LaButti K."/>
            <person name="Lindquist E."/>
            <person name="Lipzen A."/>
            <person name="Maire R."/>
            <person name="Meier B."/>
            <person name="Mihaltcheva S."/>
            <person name="Molinier V."/>
            <person name="Murat C."/>
            <person name="Poggeler S."/>
            <person name="Quandt C.A."/>
            <person name="Sperisen C."/>
            <person name="Tritt A."/>
            <person name="Tisserant E."/>
            <person name="Crous P.W."/>
            <person name="Henrissat B."/>
            <person name="Nehls U."/>
            <person name="Egli S."/>
            <person name="Spatafora J.W."/>
            <person name="Grigoriev I.V."/>
            <person name="Martin F.M."/>
        </authorList>
    </citation>
    <scope>NUCLEOTIDE SEQUENCE [LARGE SCALE GENOMIC DNA]</scope>
    <source>
        <strain evidence="3 4">CBS 207.34</strain>
    </source>
</reference>
<evidence type="ECO:0000256" key="2">
    <source>
        <dbReference type="ARBA" id="ARBA00040895"/>
    </source>
</evidence>
<dbReference type="Pfam" id="PF06999">
    <property type="entry name" value="Suc_Fer-like"/>
    <property type="match status" value="1"/>
</dbReference>
<protein>
    <recommendedName>
        <fullName evidence="2">Altered inheritance of mitochondria protein 32</fullName>
    </recommendedName>
</protein>
<dbReference type="AlphaFoldDB" id="A0A8E2JX72"/>
<keyword evidence="4" id="KW-1185">Reference proteome</keyword>
<accession>A0A8E2JX72</accession>
<sequence length="334" mass="36826">MYIGRRSIRVLNRSIYSTRQSRDASSTHRSRIRVPAPFPVMESCPLPTCPCRPAPEGLEIDREQPLNGTMAAYSEQILVCTGKDDWKSKIEDEEGEHGELVRQLRALLGRGGKFCDPYNNVMLTNSSFPSANPSSSVTSAYLLPSFRYIPSLSNEKSSVENFVKGFLQPTQLHDAHNALPQELKETLIRDPSLQTQFVGVRDVDDILVLICGHGGRDRRCGVLGPLLKSEFEEKLQMKGINATTTSSQATKEQSLHSAQVGLISHIGGHKFAGNLIIYIPPSFKDNPLAGQGLWYGRVGPEHVEGIVQETILEGKVISSMFRGGIKQGGEVIRL</sequence>
<dbReference type="InterPro" id="IPR036249">
    <property type="entry name" value="Thioredoxin-like_sf"/>
</dbReference>
<comment type="similarity">
    <text evidence="1">Belongs to the AIM32 family.</text>
</comment>
<dbReference type="OrthoDB" id="10253744at2759"/>
<name>A0A8E2JX72_9PEZI</name>
<proteinExistence type="inferred from homology"/>
<dbReference type="EMBL" id="KV748809">
    <property type="protein sequence ID" value="OCL12929.1"/>
    <property type="molecule type" value="Genomic_DNA"/>
</dbReference>